<proteinExistence type="predicted"/>
<accession>A0A1H6TMC9</accession>
<keyword evidence="2" id="KW-1185">Reference proteome</keyword>
<protein>
    <submittedName>
        <fullName evidence="1">Uncharacterized protein</fullName>
    </submittedName>
</protein>
<organism evidence="1 2">
    <name type="scientific">Cyclobacterium xiamenense</name>
    <dbReference type="NCBI Taxonomy" id="1297121"/>
    <lineage>
        <taxon>Bacteria</taxon>
        <taxon>Pseudomonadati</taxon>
        <taxon>Bacteroidota</taxon>
        <taxon>Cytophagia</taxon>
        <taxon>Cytophagales</taxon>
        <taxon>Cyclobacteriaceae</taxon>
        <taxon>Cyclobacterium</taxon>
    </lineage>
</organism>
<dbReference type="Proteomes" id="UP000199403">
    <property type="component" value="Unassembled WGS sequence"/>
</dbReference>
<dbReference type="AlphaFoldDB" id="A0A1H6TMC9"/>
<sequence>MPITIGSFPNYPAVRLTAGGGDLSGYLLTKNTVRMTLIDVSGFAFFIRSWDFG</sequence>
<name>A0A1H6TMC9_9BACT</name>
<evidence type="ECO:0000313" key="2">
    <source>
        <dbReference type="Proteomes" id="UP000199403"/>
    </source>
</evidence>
<evidence type="ECO:0000313" key="1">
    <source>
        <dbReference type="EMBL" id="SEI77400.1"/>
    </source>
</evidence>
<gene>
    <name evidence="1" type="ORF">SAMN05192553_101224</name>
</gene>
<dbReference type="STRING" id="1416801.SAMN05192553_101224"/>
<reference evidence="2" key="1">
    <citation type="submission" date="2016-10" db="EMBL/GenBank/DDBJ databases">
        <authorList>
            <person name="Varghese N."/>
            <person name="Submissions S."/>
        </authorList>
    </citation>
    <scope>NUCLEOTIDE SEQUENCE [LARGE SCALE GENOMIC DNA]</scope>
    <source>
        <strain evidence="2">IBRC-M 10761</strain>
    </source>
</reference>
<dbReference type="EMBL" id="FNZH01000001">
    <property type="protein sequence ID" value="SEI77400.1"/>
    <property type="molecule type" value="Genomic_DNA"/>
</dbReference>